<reference evidence="1" key="1">
    <citation type="journal article" date="2021" name="Nat. Commun.">
        <title>Genetic determinants of endophytism in the Arabidopsis root mycobiome.</title>
        <authorList>
            <person name="Mesny F."/>
            <person name="Miyauchi S."/>
            <person name="Thiergart T."/>
            <person name="Pickel B."/>
            <person name="Atanasova L."/>
            <person name="Karlsson M."/>
            <person name="Huettel B."/>
            <person name="Barry K.W."/>
            <person name="Haridas S."/>
            <person name="Chen C."/>
            <person name="Bauer D."/>
            <person name="Andreopoulos W."/>
            <person name="Pangilinan J."/>
            <person name="LaButti K."/>
            <person name="Riley R."/>
            <person name="Lipzen A."/>
            <person name="Clum A."/>
            <person name="Drula E."/>
            <person name="Henrissat B."/>
            <person name="Kohler A."/>
            <person name="Grigoriev I.V."/>
            <person name="Martin F.M."/>
            <person name="Hacquard S."/>
        </authorList>
    </citation>
    <scope>NUCLEOTIDE SEQUENCE</scope>
    <source>
        <strain evidence="1">MPI-SDFR-AT-0117</strain>
    </source>
</reference>
<dbReference type="EMBL" id="JAGSXJ010000012">
    <property type="protein sequence ID" value="KAH6686825.1"/>
    <property type="molecule type" value="Genomic_DNA"/>
</dbReference>
<name>A0A9P8VAM0_9PEZI</name>
<dbReference type="Proteomes" id="UP000770015">
    <property type="component" value="Unassembled WGS sequence"/>
</dbReference>
<organism evidence="1 2">
    <name type="scientific">Plectosphaerella plurivora</name>
    <dbReference type="NCBI Taxonomy" id="936078"/>
    <lineage>
        <taxon>Eukaryota</taxon>
        <taxon>Fungi</taxon>
        <taxon>Dikarya</taxon>
        <taxon>Ascomycota</taxon>
        <taxon>Pezizomycotina</taxon>
        <taxon>Sordariomycetes</taxon>
        <taxon>Hypocreomycetidae</taxon>
        <taxon>Glomerellales</taxon>
        <taxon>Plectosphaerellaceae</taxon>
        <taxon>Plectosphaerella</taxon>
    </lineage>
</organism>
<evidence type="ECO:0000313" key="2">
    <source>
        <dbReference type="Proteomes" id="UP000770015"/>
    </source>
</evidence>
<dbReference type="AlphaFoldDB" id="A0A9P8VAM0"/>
<evidence type="ECO:0000313" key="1">
    <source>
        <dbReference type="EMBL" id="KAH6686825.1"/>
    </source>
</evidence>
<gene>
    <name evidence="1" type="ORF">F5X68DRAFT_12600</name>
</gene>
<comment type="caution">
    <text evidence="1">The sequence shown here is derived from an EMBL/GenBank/DDBJ whole genome shotgun (WGS) entry which is preliminary data.</text>
</comment>
<protein>
    <submittedName>
        <fullName evidence="1">Uncharacterized protein</fullName>
    </submittedName>
</protein>
<accession>A0A9P8VAM0</accession>
<keyword evidence="2" id="KW-1185">Reference proteome</keyword>
<proteinExistence type="predicted"/>
<sequence>MPALSWNPRSDAPNSRGGCSALFLQHAAPSPTRSFPRAPSRTAPLTWLETAKIQHRLHPESTPSEFRLHCGLPGLGIPGSPPLDGSFPLPIRPSIRQVPRPLNSLGGPIHPKIARWIIQLLGLGLEEMVPHVLPGPRGRSHLRSLCCSPASHSKPSVAFLRIPGEYHERERYQRR</sequence>